<evidence type="ECO:0000313" key="2">
    <source>
        <dbReference type="Proteomes" id="UP000221918"/>
    </source>
</evidence>
<accession>A0ABD6T1T0</accession>
<evidence type="ECO:0000313" key="1">
    <source>
        <dbReference type="EMBL" id="PHE91989.1"/>
    </source>
</evidence>
<organism evidence="1 2">
    <name type="scientific">Bacillus pseudomycoides</name>
    <dbReference type="NCBI Taxonomy" id="64104"/>
    <lineage>
        <taxon>Bacteria</taxon>
        <taxon>Bacillati</taxon>
        <taxon>Bacillota</taxon>
        <taxon>Bacilli</taxon>
        <taxon>Bacillales</taxon>
        <taxon>Bacillaceae</taxon>
        <taxon>Bacillus</taxon>
        <taxon>Bacillus cereus group</taxon>
    </lineage>
</organism>
<sequence>MIGKDMIALDDPKAEYHREYNKTHKEQINENARIRRRRQKEHADKYVKLVPMLRSIGIDAEKLLRGGM</sequence>
<protein>
    <submittedName>
        <fullName evidence="1">Uncharacterized protein</fullName>
    </submittedName>
</protein>
<dbReference type="RefSeq" id="WP_098803250.1">
    <property type="nucleotide sequence ID" value="NZ_NUTL01000091.1"/>
</dbReference>
<dbReference type="Proteomes" id="UP000221918">
    <property type="component" value="Unassembled WGS sequence"/>
</dbReference>
<proteinExistence type="predicted"/>
<comment type="caution">
    <text evidence="1">The sequence shown here is derived from an EMBL/GenBank/DDBJ whole genome shotgun (WGS) entry which is preliminary data.</text>
</comment>
<reference evidence="1 2" key="1">
    <citation type="submission" date="2017-09" db="EMBL/GenBank/DDBJ databases">
        <title>Large-scale bioinformatics analysis of Bacillus genomes uncovers conserved roles of natural products in bacterial physiology.</title>
        <authorList>
            <consortium name="Agbiome Team Llc"/>
            <person name="Bleich R.M."/>
            <person name="Grubbs K.J."/>
            <person name="Santa Maria K.C."/>
            <person name="Allen S.E."/>
            <person name="Farag S."/>
            <person name="Shank E.A."/>
            <person name="Bowers A."/>
        </authorList>
    </citation>
    <scope>NUCLEOTIDE SEQUENCE [LARGE SCALE GENOMIC DNA]</scope>
    <source>
        <strain evidence="1 2">AFS037265</strain>
    </source>
</reference>
<dbReference type="EMBL" id="NUTL01000091">
    <property type="protein sequence ID" value="PHE91989.1"/>
    <property type="molecule type" value="Genomic_DNA"/>
</dbReference>
<dbReference type="AlphaFoldDB" id="A0ABD6T1T0"/>
<name>A0ABD6T1T0_9BACI</name>
<gene>
    <name evidence="1" type="ORF">COF81_20695</name>
</gene>